<feature type="compositionally biased region" description="Polar residues" evidence="1">
    <location>
        <begin position="197"/>
        <end position="207"/>
    </location>
</feature>
<proteinExistence type="predicted"/>
<dbReference type="EMBL" id="QGUI01000051">
    <property type="protein sequence ID" value="PZN00909.1"/>
    <property type="molecule type" value="Genomic_DNA"/>
</dbReference>
<sequence>MVSSSLVGSVRRRAARAAFASLGRAYRWWALRRRVTDPSRVAAIALKQIRSSRYCLVVTESDRGPTARVVEPFPPAADGTIRFGTDPSSRKARDVLRSGRCLLVYQDDRRRSCVTVDCAATLEDWPESGSPRFKAMWTAFWPSGPTPQNYVVVACKPRFMEIWHGTAVVAPEPFGRRSFQLRRVGGSWIADEGDDGPQQQSSSCKPC</sequence>
<comment type="caution">
    <text evidence="2">The sequence shown here is derived from an EMBL/GenBank/DDBJ whole genome shotgun (WGS) entry which is preliminary data.</text>
</comment>
<gene>
    <name evidence="2" type="ORF">DIU77_02365</name>
</gene>
<evidence type="ECO:0000256" key="1">
    <source>
        <dbReference type="SAM" id="MobiDB-lite"/>
    </source>
</evidence>
<name>A0A2W4JRD7_9PSEU</name>
<dbReference type="InterPro" id="IPR012349">
    <property type="entry name" value="Split_barrel_FMN-bd"/>
</dbReference>
<accession>A0A2W4JRD7</accession>
<feature type="region of interest" description="Disordered" evidence="1">
    <location>
        <begin position="188"/>
        <end position="207"/>
    </location>
</feature>
<evidence type="ECO:0000313" key="2">
    <source>
        <dbReference type="EMBL" id="PZN00909.1"/>
    </source>
</evidence>
<protein>
    <submittedName>
        <fullName evidence="2">Uncharacterized protein</fullName>
    </submittedName>
</protein>
<organism evidence="2">
    <name type="scientific">Thermocrispum agreste</name>
    <dbReference type="NCBI Taxonomy" id="37925"/>
    <lineage>
        <taxon>Bacteria</taxon>
        <taxon>Bacillati</taxon>
        <taxon>Actinomycetota</taxon>
        <taxon>Actinomycetes</taxon>
        <taxon>Pseudonocardiales</taxon>
        <taxon>Pseudonocardiaceae</taxon>
        <taxon>Thermocrispum</taxon>
    </lineage>
</organism>
<dbReference type="Gene3D" id="2.30.110.10">
    <property type="entry name" value="Electron Transport, Fmn-binding Protein, Chain A"/>
    <property type="match status" value="1"/>
</dbReference>
<dbReference type="AlphaFoldDB" id="A0A2W4JRD7"/>
<dbReference type="SUPFAM" id="SSF50475">
    <property type="entry name" value="FMN-binding split barrel"/>
    <property type="match status" value="1"/>
</dbReference>
<reference evidence="2" key="1">
    <citation type="submission" date="2018-05" db="EMBL/GenBank/DDBJ databases">
        <authorList>
            <person name="Lanie J.A."/>
            <person name="Ng W.-L."/>
            <person name="Kazmierczak K.M."/>
            <person name="Andrzejewski T.M."/>
            <person name="Davidsen T.M."/>
            <person name="Wayne K.J."/>
            <person name="Tettelin H."/>
            <person name="Glass J.I."/>
            <person name="Rusch D."/>
            <person name="Podicherti R."/>
            <person name="Tsui H.-C.T."/>
            <person name="Winkler M.E."/>
        </authorList>
    </citation>
    <scope>NUCLEOTIDE SEQUENCE</scope>
    <source>
        <strain evidence="2">ZC4RG45</strain>
    </source>
</reference>